<gene>
    <name evidence="1" type="ORF">A2892_00840</name>
</gene>
<evidence type="ECO:0000313" key="2">
    <source>
        <dbReference type="Proteomes" id="UP000176404"/>
    </source>
</evidence>
<dbReference type="EMBL" id="MGHD01000009">
    <property type="protein sequence ID" value="OGM60120.1"/>
    <property type="molecule type" value="Genomic_DNA"/>
</dbReference>
<accession>A0A1F8B863</accession>
<sequence length="84" mass="9640">MLSRKSWHQRQVPYGTCQGRIPSGTRQGRLLALHSFNQGGCVNTFLKENNKNELNNNVNIKWVTLVKRLSDISLKRNLEQEAGF</sequence>
<protein>
    <submittedName>
        <fullName evidence="1">Uncharacterized protein</fullName>
    </submittedName>
</protein>
<organism evidence="1 2">
    <name type="scientific">Candidatus Woesebacteria bacterium RIFCSPLOWO2_01_FULL_39_10b</name>
    <dbReference type="NCBI Taxonomy" id="1802517"/>
    <lineage>
        <taxon>Bacteria</taxon>
        <taxon>Candidatus Woeseibacteriota</taxon>
    </lineage>
</organism>
<proteinExistence type="predicted"/>
<reference evidence="1 2" key="1">
    <citation type="journal article" date="2016" name="Nat. Commun.">
        <title>Thousands of microbial genomes shed light on interconnected biogeochemical processes in an aquifer system.</title>
        <authorList>
            <person name="Anantharaman K."/>
            <person name="Brown C.T."/>
            <person name="Hug L.A."/>
            <person name="Sharon I."/>
            <person name="Castelle C.J."/>
            <person name="Probst A.J."/>
            <person name="Thomas B.C."/>
            <person name="Singh A."/>
            <person name="Wilkins M.J."/>
            <person name="Karaoz U."/>
            <person name="Brodie E.L."/>
            <person name="Williams K.H."/>
            <person name="Hubbard S.S."/>
            <person name="Banfield J.F."/>
        </authorList>
    </citation>
    <scope>NUCLEOTIDE SEQUENCE [LARGE SCALE GENOMIC DNA]</scope>
</reference>
<comment type="caution">
    <text evidence="1">The sequence shown here is derived from an EMBL/GenBank/DDBJ whole genome shotgun (WGS) entry which is preliminary data.</text>
</comment>
<dbReference type="AlphaFoldDB" id="A0A1F8B863"/>
<dbReference type="Proteomes" id="UP000176404">
    <property type="component" value="Unassembled WGS sequence"/>
</dbReference>
<name>A0A1F8B863_9BACT</name>
<evidence type="ECO:0000313" key="1">
    <source>
        <dbReference type="EMBL" id="OGM60120.1"/>
    </source>
</evidence>